<gene>
    <name evidence="2" type="ORF">DIC75_06090</name>
</gene>
<name>A0ABD4TG36_9EURY</name>
<sequence length="505" mass="52861">MHMNKHHENALILFGIAVCAGFLLSVPPVAGSGQGLMALGSGELLPFSLANLSVAENGSEPSGTPILPDMRSISDAVPALTDGENISIAFPVLLDDRDTSGAVPELADEGNTSDTVPELADEGNASDAFPVLPDDRDTPDAFPAPTDPGVPGADTEPVMPAGPENAGQPVIPIPAVDASSNETGSYNDERLAGLINTASIRLMRLSMEHAYALYLQDADVAAVAADDLHAFSVRVLREVQPLQVSPGQQPVKDEFIRSLEAYSTASETLLGPTDAGGDSVPTAFRDLATASEGLETVTRQAGELQSTGARTPPVSTAATTLATGAPGVSAGTGPVVVAPPNEVLPLLYRYTYDDPSGENMVSLLAESTRTATVYYDVPVNASTARVEAGEGRMFLLVVVKSTNLGHRGDSELYAIETPGRDAFVLEYQGSTFEPLDVPPFTSLGESFDRKTLERYESLKGYLYFDVPATLEISGATLRADLGDAGMPAWELGKELGEELDDAAAV</sequence>
<keyword evidence="3" id="KW-1185">Reference proteome</keyword>
<organism evidence="2 3">
    <name type="scientific">Methanoculleus oceani</name>
    <dbReference type="NCBI Taxonomy" id="2184756"/>
    <lineage>
        <taxon>Archaea</taxon>
        <taxon>Methanobacteriati</taxon>
        <taxon>Methanobacteriota</taxon>
        <taxon>Stenosarchaea group</taxon>
        <taxon>Methanomicrobia</taxon>
        <taxon>Methanomicrobiales</taxon>
        <taxon>Methanomicrobiaceae</taxon>
        <taxon>Methanoculleus</taxon>
    </lineage>
</organism>
<reference evidence="2 3" key="1">
    <citation type="submission" date="2018-05" db="EMBL/GenBank/DDBJ databases">
        <title>Isolation and characterization of genus Methanoculleus species and their viruses from deep sea marine sediment offshore southwestern Taiwan.</title>
        <authorList>
            <person name="Wei W.-H."/>
            <person name="Chen W.-C."/>
            <person name="Lai M.-C."/>
            <person name="Chen S.-C."/>
        </authorList>
    </citation>
    <scope>NUCLEOTIDE SEQUENCE [LARGE SCALE GENOMIC DNA]</scope>
    <source>
        <strain evidence="2 3">CWC-02</strain>
    </source>
</reference>
<comment type="caution">
    <text evidence="2">The sequence shown here is derived from an EMBL/GenBank/DDBJ whole genome shotgun (WGS) entry which is preliminary data.</text>
</comment>
<protein>
    <recommendedName>
        <fullName evidence="4">DUF4352 domain-containing protein</fullName>
    </recommendedName>
</protein>
<accession>A0ABD4TG36</accession>
<dbReference type="AlphaFoldDB" id="A0ABD4TG36"/>
<proteinExistence type="predicted"/>
<feature type="region of interest" description="Disordered" evidence="1">
    <location>
        <begin position="100"/>
        <end position="155"/>
    </location>
</feature>
<evidence type="ECO:0000313" key="2">
    <source>
        <dbReference type="EMBL" id="MCM2465889.1"/>
    </source>
</evidence>
<evidence type="ECO:0000313" key="3">
    <source>
        <dbReference type="Proteomes" id="UP001523230"/>
    </source>
</evidence>
<evidence type="ECO:0008006" key="4">
    <source>
        <dbReference type="Google" id="ProtNLM"/>
    </source>
</evidence>
<dbReference type="Proteomes" id="UP001523230">
    <property type="component" value="Unassembled WGS sequence"/>
</dbReference>
<dbReference type="EMBL" id="QFDM01000002">
    <property type="protein sequence ID" value="MCM2465889.1"/>
    <property type="molecule type" value="Genomic_DNA"/>
</dbReference>
<evidence type="ECO:0000256" key="1">
    <source>
        <dbReference type="SAM" id="MobiDB-lite"/>
    </source>
</evidence>